<proteinExistence type="predicted"/>
<name>A0A183IMY6_9BILA</name>
<dbReference type="GO" id="GO:0007156">
    <property type="term" value="P:homophilic cell adhesion via plasma membrane adhesion molecules"/>
    <property type="evidence" value="ECO:0007669"/>
    <property type="project" value="InterPro"/>
</dbReference>
<dbReference type="Gene3D" id="2.60.40.60">
    <property type="entry name" value="Cadherins"/>
    <property type="match status" value="1"/>
</dbReference>
<dbReference type="InterPro" id="IPR015919">
    <property type="entry name" value="Cadherin-like_sf"/>
</dbReference>
<dbReference type="AlphaFoldDB" id="A0A183IMY6"/>
<dbReference type="SUPFAM" id="SSF49313">
    <property type="entry name" value="Cadherin-like"/>
    <property type="match status" value="1"/>
</dbReference>
<feature type="domain" description="Cadherin" evidence="2">
    <location>
        <begin position="19"/>
        <end position="66"/>
    </location>
</feature>
<evidence type="ECO:0000256" key="1">
    <source>
        <dbReference type="PROSITE-ProRule" id="PRU00043"/>
    </source>
</evidence>
<evidence type="ECO:0000313" key="5">
    <source>
        <dbReference type="WBParaSite" id="SBAD_0000518701-mRNA-1"/>
    </source>
</evidence>
<dbReference type="GO" id="GO:0005509">
    <property type="term" value="F:calcium ion binding"/>
    <property type="evidence" value="ECO:0007669"/>
    <property type="project" value="UniProtKB-UniRule"/>
</dbReference>
<dbReference type="WBParaSite" id="SBAD_0000518701-mRNA-1">
    <property type="protein sequence ID" value="SBAD_0000518701-mRNA-1"/>
    <property type="gene ID" value="SBAD_0000518701"/>
</dbReference>
<dbReference type="EMBL" id="UZAM01008672">
    <property type="protein sequence ID" value="VDP05927.1"/>
    <property type="molecule type" value="Genomic_DNA"/>
</dbReference>
<evidence type="ECO:0000313" key="3">
    <source>
        <dbReference type="EMBL" id="VDP05927.1"/>
    </source>
</evidence>
<reference evidence="5" key="1">
    <citation type="submission" date="2016-06" db="UniProtKB">
        <authorList>
            <consortium name="WormBaseParasite"/>
        </authorList>
    </citation>
    <scope>IDENTIFICATION</scope>
</reference>
<dbReference type="GO" id="GO:0016020">
    <property type="term" value="C:membrane"/>
    <property type="evidence" value="ECO:0007669"/>
    <property type="project" value="InterPro"/>
</dbReference>
<reference evidence="3 4" key="2">
    <citation type="submission" date="2018-11" db="EMBL/GenBank/DDBJ databases">
        <authorList>
            <consortium name="Pathogen Informatics"/>
        </authorList>
    </citation>
    <scope>NUCLEOTIDE SEQUENCE [LARGE SCALE GENOMIC DNA]</scope>
</reference>
<evidence type="ECO:0000259" key="2">
    <source>
        <dbReference type="PROSITE" id="PS50268"/>
    </source>
</evidence>
<protein>
    <submittedName>
        <fullName evidence="5">CA domain-containing protein</fullName>
    </submittedName>
</protein>
<accession>A0A183IMY6</accession>
<sequence length="114" mass="13085">MRISYVSALRRSQLSECCKFRITHKSDPKRDFTIGNKDGVLKVAKPLDRETIPQYKLQIEAVDAGNSYFCFSSHAWHRPIFPSTLCSRLVPTFELNRWQASCRPNHVGTRGPDC</sequence>
<dbReference type="Pfam" id="PF00028">
    <property type="entry name" value="Cadherin"/>
    <property type="match status" value="1"/>
</dbReference>
<keyword evidence="1" id="KW-0106">Calcium</keyword>
<dbReference type="Proteomes" id="UP000270296">
    <property type="component" value="Unassembled WGS sequence"/>
</dbReference>
<keyword evidence="4" id="KW-1185">Reference proteome</keyword>
<dbReference type="CDD" id="cd11304">
    <property type="entry name" value="Cadherin_repeat"/>
    <property type="match status" value="1"/>
</dbReference>
<gene>
    <name evidence="3" type="ORF">SBAD_LOCUS4982</name>
</gene>
<dbReference type="InterPro" id="IPR002126">
    <property type="entry name" value="Cadherin-like_dom"/>
</dbReference>
<dbReference type="PROSITE" id="PS50268">
    <property type="entry name" value="CADHERIN_2"/>
    <property type="match status" value="1"/>
</dbReference>
<dbReference type="OrthoDB" id="5811380at2759"/>
<organism evidence="5">
    <name type="scientific">Soboliphyme baturini</name>
    <dbReference type="NCBI Taxonomy" id="241478"/>
    <lineage>
        <taxon>Eukaryota</taxon>
        <taxon>Metazoa</taxon>
        <taxon>Ecdysozoa</taxon>
        <taxon>Nematoda</taxon>
        <taxon>Enoplea</taxon>
        <taxon>Dorylaimia</taxon>
        <taxon>Dioctophymatida</taxon>
        <taxon>Dioctophymatoidea</taxon>
        <taxon>Soboliphymatidae</taxon>
        <taxon>Soboliphyme</taxon>
    </lineage>
</organism>
<evidence type="ECO:0000313" key="4">
    <source>
        <dbReference type="Proteomes" id="UP000270296"/>
    </source>
</evidence>